<dbReference type="InterPro" id="IPR043128">
    <property type="entry name" value="Rev_trsase/Diguanyl_cyclase"/>
</dbReference>
<dbReference type="Pfam" id="PF00990">
    <property type="entry name" value="GGDEF"/>
    <property type="match status" value="1"/>
</dbReference>
<name>A0A7Y4LWG5_9BRAD</name>
<feature type="domain" description="GGDEF" evidence="4">
    <location>
        <begin position="411"/>
        <end position="543"/>
    </location>
</feature>
<dbReference type="CDD" id="cd01948">
    <property type="entry name" value="EAL"/>
    <property type="match status" value="1"/>
</dbReference>
<dbReference type="SMART" id="SM00267">
    <property type="entry name" value="GGDEF"/>
    <property type="match status" value="1"/>
</dbReference>
<evidence type="ECO:0000256" key="2">
    <source>
        <dbReference type="SAM" id="Phobius"/>
    </source>
</evidence>
<feature type="transmembrane region" description="Helical" evidence="2">
    <location>
        <begin position="12"/>
        <end position="33"/>
    </location>
</feature>
<keyword evidence="6" id="KW-1185">Reference proteome</keyword>
<evidence type="ECO:0000259" key="4">
    <source>
        <dbReference type="PROSITE" id="PS50887"/>
    </source>
</evidence>
<dbReference type="Pfam" id="PF00563">
    <property type="entry name" value="EAL"/>
    <property type="match status" value="1"/>
</dbReference>
<dbReference type="Proteomes" id="UP000544122">
    <property type="component" value="Unassembled WGS sequence"/>
</dbReference>
<dbReference type="PANTHER" id="PTHR44757:SF2">
    <property type="entry name" value="BIOFILM ARCHITECTURE MAINTENANCE PROTEIN MBAA"/>
    <property type="match status" value="1"/>
</dbReference>
<comment type="caution">
    <text evidence="5">The sequence shown here is derived from an EMBL/GenBank/DDBJ whole genome shotgun (WGS) entry which is preliminary data.</text>
</comment>
<dbReference type="SUPFAM" id="SSF55785">
    <property type="entry name" value="PYP-like sensor domain (PAS domain)"/>
    <property type="match status" value="1"/>
</dbReference>
<dbReference type="SMART" id="SM00052">
    <property type="entry name" value="EAL"/>
    <property type="match status" value="1"/>
</dbReference>
<dbReference type="CDD" id="cd01949">
    <property type="entry name" value="GGDEF"/>
    <property type="match status" value="1"/>
</dbReference>
<keyword evidence="2" id="KW-1133">Transmembrane helix</keyword>
<dbReference type="GO" id="GO:0003824">
    <property type="term" value="F:catalytic activity"/>
    <property type="evidence" value="ECO:0007669"/>
    <property type="project" value="UniProtKB-ARBA"/>
</dbReference>
<dbReference type="PROSITE" id="PS50887">
    <property type="entry name" value="GGDEF"/>
    <property type="match status" value="1"/>
</dbReference>
<proteinExistence type="predicted"/>
<dbReference type="PROSITE" id="PS50883">
    <property type="entry name" value="EAL"/>
    <property type="match status" value="1"/>
</dbReference>
<evidence type="ECO:0000259" key="3">
    <source>
        <dbReference type="PROSITE" id="PS50883"/>
    </source>
</evidence>
<keyword evidence="1" id="KW-0175">Coiled coil</keyword>
<dbReference type="Gene3D" id="3.30.450.20">
    <property type="entry name" value="PAS domain"/>
    <property type="match status" value="1"/>
</dbReference>
<dbReference type="InterPro" id="IPR035919">
    <property type="entry name" value="EAL_sf"/>
</dbReference>
<reference evidence="5 6" key="1">
    <citation type="submission" date="2020-03" db="EMBL/GenBank/DDBJ databases">
        <title>Bradyrhizobium diversity isolated from nodules of Indigofera sp.</title>
        <authorList>
            <person name="Klepa M."/>
            <person name="Helene L."/>
            <person name="Hungria M."/>
        </authorList>
    </citation>
    <scope>NUCLEOTIDE SEQUENCE [LARGE SCALE GENOMIC DNA]</scope>
    <source>
        <strain evidence="5 6">WSM 1791</strain>
    </source>
</reference>
<dbReference type="AlphaFoldDB" id="A0A7Y4LWG5"/>
<feature type="domain" description="EAL" evidence="3">
    <location>
        <begin position="552"/>
        <end position="802"/>
    </location>
</feature>
<dbReference type="Pfam" id="PF12860">
    <property type="entry name" value="PAS_7"/>
    <property type="match status" value="1"/>
</dbReference>
<keyword evidence="2" id="KW-0812">Transmembrane</keyword>
<dbReference type="InterPro" id="IPR052155">
    <property type="entry name" value="Biofilm_reg_signaling"/>
</dbReference>
<dbReference type="FunFam" id="3.30.70.270:FF:000001">
    <property type="entry name" value="Diguanylate cyclase domain protein"/>
    <property type="match status" value="1"/>
</dbReference>
<dbReference type="InterPro" id="IPR000160">
    <property type="entry name" value="GGDEF_dom"/>
</dbReference>
<dbReference type="SUPFAM" id="SSF55073">
    <property type="entry name" value="Nucleotide cyclase"/>
    <property type="match status" value="1"/>
</dbReference>
<gene>
    <name evidence="5" type="ORF">HCN58_16230</name>
</gene>
<dbReference type="InterPro" id="IPR029787">
    <property type="entry name" value="Nucleotide_cyclase"/>
</dbReference>
<evidence type="ECO:0000313" key="5">
    <source>
        <dbReference type="EMBL" id="NOJ41129.1"/>
    </source>
</evidence>
<dbReference type="NCBIfam" id="TIGR00254">
    <property type="entry name" value="GGDEF"/>
    <property type="match status" value="1"/>
</dbReference>
<dbReference type="SUPFAM" id="SSF141868">
    <property type="entry name" value="EAL domain-like"/>
    <property type="match status" value="1"/>
</dbReference>
<accession>A0A7Y4LWG5</accession>
<feature type="transmembrane region" description="Helical" evidence="2">
    <location>
        <begin position="178"/>
        <end position="198"/>
    </location>
</feature>
<feature type="coiled-coil region" evidence="1">
    <location>
        <begin position="203"/>
        <end position="255"/>
    </location>
</feature>
<evidence type="ECO:0000256" key="1">
    <source>
        <dbReference type="SAM" id="Coils"/>
    </source>
</evidence>
<dbReference type="InterPro" id="IPR035965">
    <property type="entry name" value="PAS-like_dom_sf"/>
</dbReference>
<keyword evidence="2" id="KW-0472">Membrane</keyword>
<dbReference type="EMBL" id="JAAVLX010000004">
    <property type="protein sequence ID" value="NOJ41129.1"/>
    <property type="molecule type" value="Genomic_DNA"/>
</dbReference>
<dbReference type="Gene3D" id="3.20.20.450">
    <property type="entry name" value="EAL domain"/>
    <property type="match status" value="1"/>
</dbReference>
<protein>
    <submittedName>
        <fullName evidence="5">EAL domain-containing protein</fullName>
    </submittedName>
</protein>
<organism evidence="5 6">
    <name type="scientific">Bradyrhizobium australiense</name>
    <dbReference type="NCBI Taxonomy" id="2721161"/>
    <lineage>
        <taxon>Bacteria</taxon>
        <taxon>Pseudomonadati</taxon>
        <taxon>Pseudomonadota</taxon>
        <taxon>Alphaproteobacteria</taxon>
        <taxon>Hyphomicrobiales</taxon>
        <taxon>Nitrobacteraceae</taxon>
        <taxon>Bradyrhizobium</taxon>
    </lineage>
</organism>
<sequence length="808" mass="89380">MAAMLNLRPIKILLALVTGVFVAATAYISALVMERQSALERVSRYNVAWLVGQATSEYTRLEQRVSAFGLPDSKISADEVRLRFDIIVNRLSLLRTGEVEEFVKADAEYAATIDALARALDAVQPYLEDLKPAHVPRLLQILLPVDARLAQLAAAANRVGGDRVADDQRQLIRLHWTFSVMAAGLIVCGIALIVLLAWHNRLLQRAHNEMKVLTNDLRVTSENLAEAHQEVQFANAELERQNETLVRRDRDLRTQNERFEAALGNMSQALCLVDAQQRLVICNQRYQAMFGFDKNLLKAGTPMRHLAEFLSASSDEGASLYQVYANQQILVRENRARTYFEELNDGRTVGVSHQPLSEGGWVATYEDLTERRRAEARIAHMAHHDALTGLPNRTLFHERMIAALERAEDGGGFAVMLLDLDRFKTVNDTLGHPVGDALLKSVAERLSATLRPGDLVARLGGDEFAVLAMDASNHDISQFADRILRAIAEPFEIGGHHIDIGTSIGVALALADGHAPDELLKNADLALYQAKAAGRATFCFFKAEMNLELQARRQIELDLRVALAEGEFHLLYQPQVNLTSGRITGCEALLRWNHPVRGPVPPSEFIPIAEEAGLIPAIGDWALRRACHEAAGWRSDVKIAVNMSPAQFKNPNLPHNVVLALAASGLPAERLELEITESLLLQDNDTTMATLHRMRELGVGIALDDFGTGYSSLSYLRRFPFDKIKIDQTFVREMTTDADCMSIIQSVIDLAHTLRMKTTGEGVETVQQKDSLQVAGCTDAQGFYFFRPMSGKQIADLLAPGANRETAA</sequence>
<dbReference type="InterPro" id="IPR001633">
    <property type="entry name" value="EAL_dom"/>
</dbReference>
<evidence type="ECO:0000313" key="6">
    <source>
        <dbReference type="Proteomes" id="UP000544122"/>
    </source>
</evidence>
<dbReference type="Gene3D" id="3.30.70.270">
    <property type="match status" value="1"/>
</dbReference>
<dbReference type="PANTHER" id="PTHR44757">
    <property type="entry name" value="DIGUANYLATE CYCLASE DGCP"/>
    <property type="match status" value="1"/>
</dbReference>